<dbReference type="RefSeq" id="WP_092850759.1">
    <property type="nucleotide sequence ID" value="NZ_FOMI01000003.1"/>
</dbReference>
<evidence type="ECO:0000259" key="2">
    <source>
        <dbReference type="Pfam" id="PF13480"/>
    </source>
</evidence>
<name>A0A1I1PN24_9FLAO</name>
<dbReference type="Pfam" id="PF13480">
    <property type="entry name" value="Acetyltransf_6"/>
    <property type="match status" value="1"/>
</dbReference>
<gene>
    <name evidence="3" type="ORF">SAMN04487987_103378</name>
</gene>
<dbReference type="EMBL" id="FOMI01000003">
    <property type="protein sequence ID" value="SFD07420.1"/>
    <property type="molecule type" value="Genomic_DNA"/>
</dbReference>
<evidence type="ECO:0000313" key="3">
    <source>
        <dbReference type="EMBL" id="SFD07420.1"/>
    </source>
</evidence>
<protein>
    <submittedName>
        <fullName evidence="3">Uncharacterized NAD(P)/FAD-binding protein YdhS</fullName>
    </submittedName>
</protein>
<dbReference type="InterPro" id="IPR016181">
    <property type="entry name" value="Acyl_CoA_acyltransferase"/>
</dbReference>
<proteinExistence type="predicted"/>
<dbReference type="InterPro" id="IPR038732">
    <property type="entry name" value="HpyO/CreE_NAD-binding"/>
</dbReference>
<organism evidence="3 4">
    <name type="scientific">Algibacter pectinivorans</name>
    <dbReference type="NCBI Taxonomy" id="870482"/>
    <lineage>
        <taxon>Bacteria</taxon>
        <taxon>Pseudomonadati</taxon>
        <taxon>Bacteroidota</taxon>
        <taxon>Flavobacteriia</taxon>
        <taxon>Flavobacteriales</taxon>
        <taxon>Flavobacteriaceae</taxon>
        <taxon>Algibacter</taxon>
    </lineage>
</organism>
<dbReference type="SUPFAM" id="SSF55729">
    <property type="entry name" value="Acyl-CoA N-acyltransferases (Nat)"/>
    <property type="match status" value="1"/>
</dbReference>
<sequence length="890" mass="103576">MTKVDSTKEITDLTFIGSGISTSFSILNFLKLINNDETNGKKISINIIEKYHEFNLGLPYGERSGYSTLLITSLRNFLIEPELGLFIAWLNSNKNWLLQELKNEGGTLTQDWLTNNHDDIKHNRWEDLFIPRRFFGCYMDQLIKAKTEKLRKTNKIELNKINGKVIDIERVNGVYTIKIENKDDIKSKKVVLSVGSLPTNYLWKNKRIIEQDNLLFLNNPYKPELKVSLDKIQNFIGVNTNKTLNILIIGANASALELIYKINDFKDKNFNNTNFTFLSTQGRIPDTTINFEKQQQFKPVHLEALKTCNKLTAQIIAEATFKDLDLADDINLGPASTVEIISKAFGVLLNSLNEKELEIFACEYGNAIGKRQRCAGQHYTNVIDKLERENRFEHIAGRFSDLEKDNNGDYLLTYLDTKSGKTLTAKKAYHIIINCVGGKNLKHDDLPILYKNLLQKKYCVPNQSNIGFHVNNALESSKNLHVMGPMLAGNVIENRAVWHVEHCGRIIWLSKVLSKILYNDIYPVENLNKEYDFLSVKLNSTEEIESYKTLLKNNWNNNVYYSYDHLKYFVSETDTLKCFQFKINGEVKIIMPVILRKIDSKDSQEEYYDTITPYGYNGPLYDGKQVNSIDLQAFWKAIDSWYEKKNVVTEFIRFSLNRNYISYSGLLISTLLNVKGTLESDFDLQWEKFLPKVRNNYRKAVTNNLTFKILQEQEITQEEIKTFYNIYTDTMKRNNAKELYFFSLQYFKELISNHRSEILMAFSYFDGLPISAELIIKNKDTLFAFLGGTDANYFSHRPNDFLRVEIIRWAIKNKLKHYVLGGGLSDGDGLYKSKKAFFPKDDDIVFYTGRKINNYQVYENLCKNKHEDYNNSHKDEVKKYFFPFYRFMNR</sequence>
<keyword evidence="4" id="KW-1185">Reference proteome</keyword>
<dbReference type="Pfam" id="PF13454">
    <property type="entry name" value="NAD_binding_9"/>
    <property type="match status" value="1"/>
</dbReference>
<accession>A0A1I1PN24</accession>
<feature type="domain" description="BioF2-like acetyltransferase" evidence="2">
    <location>
        <begin position="692"/>
        <end position="825"/>
    </location>
</feature>
<dbReference type="OrthoDB" id="9785911at2"/>
<reference evidence="4" key="1">
    <citation type="submission" date="2016-10" db="EMBL/GenBank/DDBJ databases">
        <authorList>
            <person name="Varghese N."/>
            <person name="Submissions S."/>
        </authorList>
    </citation>
    <scope>NUCLEOTIDE SEQUENCE [LARGE SCALE GENOMIC DNA]</scope>
    <source>
        <strain evidence="4">DSM 25730</strain>
    </source>
</reference>
<dbReference type="AlphaFoldDB" id="A0A1I1PN24"/>
<dbReference type="Gene3D" id="3.40.630.30">
    <property type="match status" value="1"/>
</dbReference>
<dbReference type="Proteomes" id="UP000199439">
    <property type="component" value="Unassembled WGS sequence"/>
</dbReference>
<feature type="domain" description="FAD-dependent urate hydroxylase HpyO/Asp monooxygenase CreE-like FAD/NAD(P)-binding" evidence="1">
    <location>
        <begin position="15"/>
        <end position="196"/>
    </location>
</feature>
<dbReference type="PANTHER" id="PTHR40254:SF1">
    <property type="entry name" value="BLR0577 PROTEIN"/>
    <property type="match status" value="1"/>
</dbReference>
<dbReference type="InterPro" id="IPR038740">
    <property type="entry name" value="BioF2-like_GNAT_dom"/>
</dbReference>
<evidence type="ECO:0000259" key="1">
    <source>
        <dbReference type="Pfam" id="PF13454"/>
    </source>
</evidence>
<dbReference type="STRING" id="870482.SAMN04487987_103378"/>
<dbReference type="PANTHER" id="PTHR40254">
    <property type="entry name" value="BLR0577 PROTEIN"/>
    <property type="match status" value="1"/>
</dbReference>
<evidence type="ECO:0000313" key="4">
    <source>
        <dbReference type="Proteomes" id="UP000199439"/>
    </source>
</evidence>
<dbReference type="InterPro" id="IPR052189">
    <property type="entry name" value="L-asp_N-monooxygenase_NS-form"/>
</dbReference>